<dbReference type="Proteomes" id="UP000046680">
    <property type="component" value="Unassembled WGS sequence"/>
</dbReference>
<evidence type="ECO:0000313" key="2">
    <source>
        <dbReference type="Proteomes" id="UP000046680"/>
    </source>
</evidence>
<sequence>MRNGFSGLTHLRDVAAAQRDRWQRTGRVTGVDAGLLDVLHDPADIDLGAITQRVDVDLDRVLEEAVDEHRVFGG</sequence>
<reference evidence="1 2" key="1">
    <citation type="submission" date="2015-03" db="EMBL/GenBank/DDBJ databases">
        <authorList>
            <consortium name="Pathogen Informatics"/>
        </authorList>
    </citation>
    <scope>NUCLEOTIDE SEQUENCE [LARGE SCALE GENOMIC DNA]</scope>
    <source>
        <strain evidence="1 2">C09601061</strain>
    </source>
</reference>
<accession>A0A654U630</accession>
<dbReference type="EMBL" id="CGCX01002102">
    <property type="protein sequence ID" value="CFS06820.1"/>
    <property type="molecule type" value="Genomic_DNA"/>
</dbReference>
<dbReference type="AlphaFoldDB" id="A0A654U630"/>
<protein>
    <submittedName>
        <fullName evidence="1">Uncharacterized protein</fullName>
    </submittedName>
</protein>
<gene>
    <name evidence="1" type="ORF">ERS007657_03859</name>
</gene>
<proteinExistence type="predicted"/>
<evidence type="ECO:0000313" key="1">
    <source>
        <dbReference type="EMBL" id="CFS06820.1"/>
    </source>
</evidence>
<name>A0A654U630_MYCTX</name>
<organism evidence="1 2">
    <name type="scientific">Mycobacterium tuberculosis</name>
    <dbReference type="NCBI Taxonomy" id="1773"/>
    <lineage>
        <taxon>Bacteria</taxon>
        <taxon>Bacillati</taxon>
        <taxon>Actinomycetota</taxon>
        <taxon>Actinomycetes</taxon>
        <taxon>Mycobacteriales</taxon>
        <taxon>Mycobacteriaceae</taxon>
        <taxon>Mycobacterium</taxon>
        <taxon>Mycobacterium tuberculosis complex</taxon>
    </lineage>
</organism>